<proteinExistence type="predicted"/>
<gene>
    <name evidence="1" type="ORF">OPT61_g6555</name>
</gene>
<name>A0ACC2I5M0_9PLEO</name>
<organism evidence="1 2">
    <name type="scientific">Boeremia exigua</name>
    <dbReference type="NCBI Taxonomy" id="749465"/>
    <lineage>
        <taxon>Eukaryota</taxon>
        <taxon>Fungi</taxon>
        <taxon>Dikarya</taxon>
        <taxon>Ascomycota</taxon>
        <taxon>Pezizomycotina</taxon>
        <taxon>Dothideomycetes</taxon>
        <taxon>Pleosporomycetidae</taxon>
        <taxon>Pleosporales</taxon>
        <taxon>Pleosporineae</taxon>
        <taxon>Didymellaceae</taxon>
        <taxon>Boeremia</taxon>
    </lineage>
</organism>
<protein>
    <submittedName>
        <fullName evidence="1">Uncharacterized protein</fullName>
    </submittedName>
</protein>
<keyword evidence="2" id="KW-1185">Reference proteome</keyword>
<evidence type="ECO:0000313" key="2">
    <source>
        <dbReference type="Proteomes" id="UP001153331"/>
    </source>
</evidence>
<dbReference type="EMBL" id="JAPHNI010000478">
    <property type="protein sequence ID" value="KAJ8110652.1"/>
    <property type="molecule type" value="Genomic_DNA"/>
</dbReference>
<reference evidence="1" key="1">
    <citation type="submission" date="2022-11" db="EMBL/GenBank/DDBJ databases">
        <title>Genome Sequence of Boeremia exigua.</title>
        <authorList>
            <person name="Buettner E."/>
        </authorList>
    </citation>
    <scope>NUCLEOTIDE SEQUENCE</scope>
    <source>
        <strain evidence="1">CU02</strain>
    </source>
</reference>
<comment type="caution">
    <text evidence="1">The sequence shown here is derived from an EMBL/GenBank/DDBJ whole genome shotgun (WGS) entry which is preliminary data.</text>
</comment>
<evidence type="ECO:0000313" key="1">
    <source>
        <dbReference type="EMBL" id="KAJ8110652.1"/>
    </source>
</evidence>
<accession>A0ACC2I5M0</accession>
<sequence>MAKSALITATGRFILHFGDILDSFFLTSLLSSIQIDELYHLAAQSHVGVSFSLAQYSSDVNALGTLRILQAMLATGKHRNLKFYNACSSEVFGKVLERPQNENTPFQPLSPYATAKAFGYWTTINMRHGYGLFASNGILFNHESPRRGLGFVTRKISYGVAAIRHGRSQTLLLGNLESRRDWGHARDYAEGIYQIMQLPEAADVILATGVTHSVREFAEEVFLLAGIPIHWEGQGVNEVGKQNDGGQVRIRIDPQLYRPNEVEYLCGSPKKAQNLLGWYSKTSFKALVKEMFDADMELFNSMAKTKVRDNLGQAKL</sequence>
<dbReference type="Proteomes" id="UP001153331">
    <property type="component" value="Unassembled WGS sequence"/>
</dbReference>